<keyword evidence="6 8" id="KW-1133">Transmembrane helix</keyword>
<dbReference type="PANTHER" id="PTHR30294:SF47">
    <property type="entry name" value="INNER MEMBRANE TRANSPORT PERMEASE YHHJ"/>
    <property type="match status" value="1"/>
</dbReference>
<evidence type="ECO:0000256" key="1">
    <source>
        <dbReference type="ARBA" id="ARBA00004651"/>
    </source>
</evidence>
<dbReference type="InterPro" id="IPR051449">
    <property type="entry name" value="ABC-2_transporter_component"/>
</dbReference>
<keyword evidence="3" id="KW-0813">Transport</keyword>
<evidence type="ECO:0000313" key="11">
    <source>
        <dbReference type="Proteomes" id="UP000272690"/>
    </source>
</evidence>
<dbReference type="OrthoDB" id="9808686at2"/>
<dbReference type="PANTHER" id="PTHR30294">
    <property type="entry name" value="MEMBRANE COMPONENT OF ABC TRANSPORTER YHHJ-RELATED"/>
    <property type="match status" value="1"/>
</dbReference>
<organism evidence="10 11">
    <name type="scientific">Aggregatibacter aphrophilus ATCC 33389</name>
    <dbReference type="NCBI Taxonomy" id="985008"/>
    <lineage>
        <taxon>Bacteria</taxon>
        <taxon>Pseudomonadati</taxon>
        <taxon>Pseudomonadota</taxon>
        <taxon>Gammaproteobacteria</taxon>
        <taxon>Pasteurellales</taxon>
        <taxon>Pasteurellaceae</taxon>
        <taxon>Aggregatibacter</taxon>
    </lineage>
</organism>
<feature type="transmembrane region" description="Helical" evidence="8">
    <location>
        <begin position="256"/>
        <end position="281"/>
    </location>
</feature>
<evidence type="ECO:0000256" key="3">
    <source>
        <dbReference type="ARBA" id="ARBA00022448"/>
    </source>
</evidence>
<dbReference type="GO" id="GO:0140359">
    <property type="term" value="F:ABC-type transporter activity"/>
    <property type="evidence" value="ECO:0007669"/>
    <property type="project" value="InterPro"/>
</dbReference>
<dbReference type="InterPro" id="IPR047817">
    <property type="entry name" value="ABC2_TM_bact-type"/>
</dbReference>
<feature type="transmembrane region" description="Helical" evidence="8">
    <location>
        <begin position="20"/>
        <end position="41"/>
    </location>
</feature>
<evidence type="ECO:0000313" key="10">
    <source>
        <dbReference type="EMBL" id="VEF43684.1"/>
    </source>
</evidence>
<protein>
    <submittedName>
        <fullName evidence="10">Inner membrane transport permease yhhJ</fullName>
    </submittedName>
</protein>
<dbReference type="EMBL" id="LR134327">
    <property type="protein sequence ID" value="VEF43684.1"/>
    <property type="molecule type" value="Genomic_DNA"/>
</dbReference>
<evidence type="ECO:0000256" key="5">
    <source>
        <dbReference type="ARBA" id="ARBA00022692"/>
    </source>
</evidence>
<feature type="transmembrane region" description="Helical" evidence="8">
    <location>
        <begin position="220"/>
        <end position="244"/>
    </location>
</feature>
<dbReference type="InterPro" id="IPR013525">
    <property type="entry name" value="ABC2_TM"/>
</dbReference>
<feature type="transmembrane region" description="Helical" evidence="8">
    <location>
        <begin position="349"/>
        <end position="367"/>
    </location>
</feature>
<gene>
    <name evidence="10" type="primary">yhhJ</name>
    <name evidence="10" type="ORF">NCTC5906_01590</name>
</gene>
<feature type="domain" description="ABC transmembrane type-2" evidence="9">
    <location>
        <begin position="125"/>
        <end position="370"/>
    </location>
</feature>
<name>A0A448FA27_AGGAP</name>
<dbReference type="GeneID" id="49635996"/>
<keyword evidence="7 8" id="KW-0472">Membrane</keyword>
<proteinExistence type="inferred from homology"/>
<comment type="similarity">
    <text evidence="2">Belongs to the ABC-2 integral membrane protein family.</text>
</comment>
<evidence type="ECO:0000256" key="7">
    <source>
        <dbReference type="ARBA" id="ARBA00023136"/>
    </source>
</evidence>
<comment type="subcellular location">
    <subcellularLocation>
        <location evidence="1">Cell membrane</location>
        <topology evidence="1">Multi-pass membrane protein</topology>
    </subcellularLocation>
</comment>
<accession>A0A448FA27</accession>
<evidence type="ECO:0000259" key="9">
    <source>
        <dbReference type="PROSITE" id="PS51012"/>
    </source>
</evidence>
<reference evidence="10 11" key="1">
    <citation type="submission" date="2018-12" db="EMBL/GenBank/DDBJ databases">
        <authorList>
            <consortium name="Pathogen Informatics"/>
        </authorList>
    </citation>
    <scope>NUCLEOTIDE SEQUENCE [LARGE SCALE GENOMIC DNA]</scope>
    <source>
        <strain evidence="10 11">NCTC5906</strain>
    </source>
</reference>
<feature type="transmembrane region" description="Helical" evidence="8">
    <location>
        <begin position="288"/>
        <end position="306"/>
    </location>
</feature>
<keyword evidence="5 8" id="KW-0812">Transmembrane</keyword>
<dbReference type="AlphaFoldDB" id="A0A448FA27"/>
<dbReference type="Pfam" id="PF12698">
    <property type="entry name" value="ABC2_membrane_3"/>
    <property type="match status" value="1"/>
</dbReference>
<dbReference type="Gene3D" id="3.40.1710.10">
    <property type="entry name" value="abc type-2 transporter like domain"/>
    <property type="match status" value="1"/>
</dbReference>
<evidence type="ECO:0000256" key="6">
    <source>
        <dbReference type="ARBA" id="ARBA00022989"/>
    </source>
</evidence>
<evidence type="ECO:0000256" key="8">
    <source>
        <dbReference type="SAM" id="Phobius"/>
    </source>
</evidence>
<dbReference type="GO" id="GO:0005886">
    <property type="term" value="C:plasma membrane"/>
    <property type="evidence" value="ECO:0007669"/>
    <property type="project" value="UniProtKB-SubCell"/>
</dbReference>
<dbReference type="PROSITE" id="PS51012">
    <property type="entry name" value="ABC_TM2"/>
    <property type="match status" value="1"/>
</dbReference>
<keyword evidence="4" id="KW-1003">Cell membrane</keyword>
<dbReference type="RefSeq" id="WP_032994827.1">
    <property type="nucleotide sequence ID" value="NZ_AEWB02000006.1"/>
</dbReference>
<sequence length="375" mass="41493">MFRWIKNVIYLSGKELRSLFSDPVLVVLIIYMFTIAIYTVANSITLEVKNASAAIVDNDHSTLSYRLQQSLIAPNFRKVHTINANQADRLMDTGEYTFILDIPPNYERDVLAGNNPSIQLLSDATAMTQAAIGAYYISQIFRGEMNDFLHMSDNNDILIKPTINVLYNPNFSSSWFMGGMNIVGYLNLLTVLLVGAAVIRERERGTLEHILVMPVRSSEIAIAKILANELVLLTVVAFSLYFVVHKIIGTPLSQKAFSLYLLGAAVFIFAIASLGIMLAIFAPTMPQFGLLVLPVYIVMYMLSGTMSPVDNMPEIVQKITQLSPTTIFGAYAQDVLFRGVSIDLVWDKLVKIAALGALFLGVALAQFKSMLSRQG</sequence>
<evidence type="ECO:0000256" key="2">
    <source>
        <dbReference type="ARBA" id="ARBA00007783"/>
    </source>
</evidence>
<feature type="transmembrane region" description="Helical" evidence="8">
    <location>
        <begin position="175"/>
        <end position="199"/>
    </location>
</feature>
<evidence type="ECO:0000256" key="4">
    <source>
        <dbReference type="ARBA" id="ARBA00022475"/>
    </source>
</evidence>
<dbReference type="Proteomes" id="UP000272690">
    <property type="component" value="Chromosome"/>
</dbReference>